<comment type="caution">
    <text evidence="6">Lacks conserved residue(s) required for the propagation of feature annotation.</text>
</comment>
<dbReference type="AlphaFoldDB" id="A0A2A9EVH0"/>
<evidence type="ECO:0000256" key="1">
    <source>
        <dbReference type="ARBA" id="ARBA00004370"/>
    </source>
</evidence>
<comment type="similarity">
    <text evidence="2 6">Belongs to the SURF1 family.</text>
</comment>
<dbReference type="InterPro" id="IPR045214">
    <property type="entry name" value="Surf1/Surf4"/>
</dbReference>
<dbReference type="PROSITE" id="PS50895">
    <property type="entry name" value="SURF1"/>
    <property type="match status" value="1"/>
</dbReference>
<proteinExistence type="inferred from homology"/>
<evidence type="ECO:0000256" key="5">
    <source>
        <dbReference type="ARBA" id="ARBA00023136"/>
    </source>
</evidence>
<evidence type="ECO:0000313" key="8">
    <source>
        <dbReference type="EMBL" id="PFG42280.1"/>
    </source>
</evidence>
<feature type="transmembrane region" description="Helical" evidence="6">
    <location>
        <begin position="229"/>
        <end position="249"/>
    </location>
</feature>
<keyword evidence="4 6" id="KW-1133">Transmembrane helix</keyword>
<evidence type="ECO:0000256" key="6">
    <source>
        <dbReference type="RuleBase" id="RU363076"/>
    </source>
</evidence>
<dbReference type="Proteomes" id="UP000224130">
    <property type="component" value="Unassembled WGS sequence"/>
</dbReference>
<dbReference type="Pfam" id="PF02104">
    <property type="entry name" value="SURF1"/>
    <property type="match status" value="1"/>
</dbReference>
<name>A0A2A9EVH0_9MICO</name>
<protein>
    <recommendedName>
        <fullName evidence="6">SURF1-like protein</fullName>
    </recommendedName>
</protein>
<keyword evidence="5 6" id="KW-0472">Membrane</keyword>
<evidence type="ECO:0000256" key="3">
    <source>
        <dbReference type="ARBA" id="ARBA00022692"/>
    </source>
</evidence>
<keyword evidence="3 6" id="KW-0812">Transmembrane</keyword>
<evidence type="ECO:0000313" key="9">
    <source>
        <dbReference type="Proteomes" id="UP000224130"/>
    </source>
</evidence>
<accession>A0A2A9EVH0</accession>
<feature type="region of interest" description="Disordered" evidence="7">
    <location>
        <begin position="257"/>
        <end position="281"/>
    </location>
</feature>
<comment type="subcellular location">
    <subcellularLocation>
        <location evidence="6">Cell membrane</location>
        <topology evidence="6">Multi-pass membrane protein</topology>
    </subcellularLocation>
    <subcellularLocation>
        <location evidence="1">Membrane</location>
    </subcellularLocation>
</comment>
<gene>
    <name evidence="8" type="ORF">ATJ88_0937</name>
</gene>
<dbReference type="GO" id="GO:0005886">
    <property type="term" value="C:plasma membrane"/>
    <property type="evidence" value="ECO:0007669"/>
    <property type="project" value="UniProtKB-SubCell"/>
</dbReference>
<dbReference type="InterPro" id="IPR002994">
    <property type="entry name" value="Surf1/Shy1"/>
</dbReference>
<evidence type="ECO:0000256" key="7">
    <source>
        <dbReference type="SAM" id="MobiDB-lite"/>
    </source>
</evidence>
<dbReference type="EMBL" id="PDJJ01000001">
    <property type="protein sequence ID" value="PFG42280.1"/>
    <property type="molecule type" value="Genomic_DNA"/>
</dbReference>
<keyword evidence="9" id="KW-1185">Reference proteome</keyword>
<dbReference type="OrthoDB" id="3266379at2"/>
<reference evidence="8 9" key="1">
    <citation type="submission" date="2017-10" db="EMBL/GenBank/DDBJ databases">
        <title>Sequencing the genomes of 1000 actinobacteria strains.</title>
        <authorList>
            <person name="Klenk H.-P."/>
        </authorList>
    </citation>
    <scope>NUCLEOTIDE SEQUENCE [LARGE SCALE GENOMIC DNA]</scope>
    <source>
        <strain evidence="8 9">DSM 21863</strain>
    </source>
</reference>
<evidence type="ECO:0000256" key="2">
    <source>
        <dbReference type="ARBA" id="ARBA00007165"/>
    </source>
</evidence>
<keyword evidence="6" id="KW-1003">Cell membrane</keyword>
<organism evidence="8 9">
    <name type="scientific">Isoptericola jiangsuensis</name>
    <dbReference type="NCBI Taxonomy" id="548579"/>
    <lineage>
        <taxon>Bacteria</taxon>
        <taxon>Bacillati</taxon>
        <taxon>Actinomycetota</taxon>
        <taxon>Actinomycetes</taxon>
        <taxon>Micrococcales</taxon>
        <taxon>Promicromonosporaceae</taxon>
        <taxon>Isoptericola</taxon>
    </lineage>
</organism>
<sequence length="281" mass="29537">MLAILLLLLAAALVCGRLGVWQIDRAYERANLAAQQEAAEAAATGPAALGELVAPQASFPGELVGRQTWVEGEWEPDGQTLVAGRTLDGVEGYLVLTPLRVTDDGTGGASWAGLSGAPVLPVVRGWVESPTPDAAALDVPDGEVRVEGWLQASESTLRTGDAPANPGGPPLTQDIASSHLANVWDGPIYTGYVVLTGSDPAQPAAAEGGPAPLPRPVLEGGSDVNLQNFFYALQWWVFGLFAFSLWIRLVRDEMAGGRRETRRRADRTDDPVGRGIAGLPS</sequence>
<comment type="caution">
    <text evidence="8">The sequence shown here is derived from an EMBL/GenBank/DDBJ whole genome shotgun (WGS) entry which is preliminary data.</text>
</comment>
<evidence type="ECO:0000256" key="4">
    <source>
        <dbReference type="ARBA" id="ARBA00022989"/>
    </source>
</evidence>
<dbReference type="CDD" id="cd06662">
    <property type="entry name" value="SURF1"/>
    <property type="match status" value="1"/>
</dbReference>
<dbReference type="PANTHER" id="PTHR23427">
    <property type="entry name" value="SURFEIT LOCUS PROTEIN"/>
    <property type="match status" value="1"/>
</dbReference>
<dbReference type="PANTHER" id="PTHR23427:SF2">
    <property type="entry name" value="SURFEIT LOCUS PROTEIN 1"/>
    <property type="match status" value="1"/>
</dbReference>